<evidence type="ECO:0000313" key="2">
    <source>
        <dbReference type="EMBL" id="CEL92200.1"/>
    </source>
</evidence>
<dbReference type="AlphaFoldDB" id="A0A0G4E8N6"/>
<reference evidence="2 3" key="1">
    <citation type="submission" date="2014-11" db="EMBL/GenBank/DDBJ databases">
        <authorList>
            <person name="Zhu J."/>
            <person name="Qi W."/>
            <person name="Song R."/>
        </authorList>
    </citation>
    <scope>NUCLEOTIDE SEQUENCE [LARGE SCALE GENOMIC DNA]</scope>
</reference>
<proteinExistence type="predicted"/>
<dbReference type="EMBL" id="CDMY01000055">
    <property type="protein sequence ID" value="CEL92200.1"/>
    <property type="molecule type" value="Genomic_DNA"/>
</dbReference>
<evidence type="ECO:0000313" key="3">
    <source>
        <dbReference type="Proteomes" id="UP000041254"/>
    </source>
</evidence>
<accession>A0A0G4E8N6</accession>
<name>A0A0G4E8N6_VITBC</name>
<gene>
    <name evidence="2" type="ORF">Vbra_10938</name>
</gene>
<keyword evidence="3" id="KW-1185">Reference proteome</keyword>
<feature type="region of interest" description="Disordered" evidence="1">
    <location>
        <begin position="55"/>
        <end position="102"/>
    </location>
</feature>
<dbReference type="Proteomes" id="UP000041254">
    <property type="component" value="Unassembled WGS sequence"/>
</dbReference>
<feature type="compositionally biased region" description="Basic and acidic residues" evidence="1">
    <location>
        <begin position="89"/>
        <end position="102"/>
    </location>
</feature>
<evidence type="ECO:0000256" key="1">
    <source>
        <dbReference type="SAM" id="MobiDB-lite"/>
    </source>
</evidence>
<sequence>MFDKFLARCKKGKEKDVWKPAHVDIVKEQLKDRAKMRNFMSKTQKQQMLVGKGIVSLPGASSSSGGGGGGGAMPSQAQQLSTNSANKTGKLDKAEEKTVSIV</sequence>
<dbReference type="InParanoid" id="A0A0G4E8N6"/>
<feature type="compositionally biased region" description="Polar residues" evidence="1">
    <location>
        <begin position="75"/>
        <end position="87"/>
    </location>
</feature>
<protein>
    <submittedName>
        <fullName evidence="2">Uncharacterized protein</fullName>
    </submittedName>
</protein>
<organism evidence="2 3">
    <name type="scientific">Vitrella brassicaformis (strain CCMP3155)</name>
    <dbReference type="NCBI Taxonomy" id="1169540"/>
    <lineage>
        <taxon>Eukaryota</taxon>
        <taxon>Sar</taxon>
        <taxon>Alveolata</taxon>
        <taxon>Colpodellida</taxon>
        <taxon>Vitrellaceae</taxon>
        <taxon>Vitrella</taxon>
    </lineage>
</organism>
<dbReference type="VEuPathDB" id="CryptoDB:Vbra_10938"/>